<proteinExistence type="predicted"/>
<keyword evidence="2" id="KW-1185">Reference proteome</keyword>
<protein>
    <submittedName>
        <fullName evidence="1">Uncharacterized protein</fullName>
    </submittedName>
</protein>
<reference evidence="1" key="1">
    <citation type="submission" date="2019-09" db="EMBL/GenBank/DDBJ databases">
        <title>Draft genome information of white flower Hibiscus syriacus.</title>
        <authorList>
            <person name="Kim Y.-M."/>
        </authorList>
    </citation>
    <scope>NUCLEOTIDE SEQUENCE [LARGE SCALE GENOMIC DNA]</scope>
    <source>
        <strain evidence="1">YM2019G1</strain>
    </source>
</reference>
<name>A0A6A2XN69_HIBSY</name>
<dbReference type="Proteomes" id="UP000436088">
    <property type="component" value="Unassembled WGS sequence"/>
</dbReference>
<organism evidence="1 2">
    <name type="scientific">Hibiscus syriacus</name>
    <name type="common">Rose of Sharon</name>
    <dbReference type="NCBI Taxonomy" id="106335"/>
    <lineage>
        <taxon>Eukaryota</taxon>
        <taxon>Viridiplantae</taxon>
        <taxon>Streptophyta</taxon>
        <taxon>Embryophyta</taxon>
        <taxon>Tracheophyta</taxon>
        <taxon>Spermatophyta</taxon>
        <taxon>Magnoliopsida</taxon>
        <taxon>eudicotyledons</taxon>
        <taxon>Gunneridae</taxon>
        <taxon>Pentapetalae</taxon>
        <taxon>rosids</taxon>
        <taxon>malvids</taxon>
        <taxon>Malvales</taxon>
        <taxon>Malvaceae</taxon>
        <taxon>Malvoideae</taxon>
        <taxon>Hibiscus</taxon>
    </lineage>
</organism>
<accession>A0A6A2XN69</accession>
<evidence type="ECO:0000313" key="1">
    <source>
        <dbReference type="EMBL" id="KAE8676952.1"/>
    </source>
</evidence>
<dbReference type="EMBL" id="VEPZ02001371">
    <property type="protein sequence ID" value="KAE8676952.1"/>
    <property type="molecule type" value="Genomic_DNA"/>
</dbReference>
<dbReference type="AlphaFoldDB" id="A0A6A2XN69"/>
<gene>
    <name evidence="1" type="ORF">F3Y22_tig00111566pilonHSYRG00169</name>
</gene>
<comment type="caution">
    <text evidence="1">The sequence shown here is derived from an EMBL/GenBank/DDBJ whole genome shotgun (WGS) entry which is preliminary data.</text>
</comment>
<evidence type="ECO:0000313" key="2">
    <source>
        <dbReference type="Proteomes" id="UP000436088"/>
    </source>
</evidence>
<sequence>MVSNRWGTFDDCRRWWPMATKLHQEINDISIYWLKLFLYGALWDSGMTEDTGRAPGPNEPNGKTLWTLRHYLRDGTTAMCFWVRPYGPEGTPFRWAPTLRLGLKGLNECNYRHLRILNQSCLGAALCTAKFFKKLIMYSVTTSLAEMLNPKNKWIHLTSFLWDLDARNMAYLKLPKRAHAYRSIMPSVSFLSKGPFGLRMLTEGLKCRDQFSLTKLWRQLEQSFCCDLSSWKRLKLARKQNSVPRPGS</sequence>